<keyword evidence="3" id="KW-0813">Transport</keyword>
<dbReference type="PANTHER" id="PTHR22950:SF458">
    <property type="entry name" value="SODIUM-COUPLED NEUTRAL AMINO ACID TRANSPORTER 11-RELATED"/>
    <property type="match status" value="1"/>
</dbReference>
<evidence type="ECO:0000256" key="6">
    <source>
        <dbReference type="ARBA" id="ARBA00022989"/>
    </source>
</evidence>
<keyword evidence="6 8" id="KW-1133">Transmembrane helix</keyword>
<keyword evidence="11" id="KW-1185">Reference proteome</keyword>
<proteinExistence type="inferred from homology"/>
<dbReference type="GO" id="GO:0016020">
    <property type="term" value="C:membrane"/>
    <property type="evidence" value="ECO:0007669"/>
    <property type="project" value="UniProtKB-SubCell"/>
</dbReference>
<feature type="transmembrane region" description="Helical" evidence="8">
    <location>
        <begin position="405"/>
        <end position="422"/>
    </location>
</feature>
<evidence type="ECO:0000256" key="3">
    <source>
        <dbReference type="ARBA" id="ARBA00022448"/>
    </source>
</evidence>
<keyword evidence="4 8" id="KW-0812">Transmembrane</keyword>
<dbReference type="GO" id="GO:0006865">
    <property type="term" value="P:amino acid transport"/>
    <property type="evidence" value="ECO:0007669"/>
    <property type="project" value="UniProtKB-KW"/>
</dbReference>
<feature type="transmembrane region" description="Helical" evidence="8">
    <location>
        <begin position="365"/>
        <end position="384"/>
    </location>
</feature>
<name>A0ABD3NEM5_9STRA</name>
<feature type="transmembrane region" description="Helical" evidence="8">
    <location>
        <begin position="158"/>
        <end position="179"/>
    </location>
</feature>
<keyword evidence="5" id="KW-0029">Amino-acid transport</keyword>
<feature type="transmembrane region" description="Helical" evidence="8">
    <location>
        <begin position="272"/>
        <end position="296"/>
    </location>
</feature>
<evidence type="ECO:0000256" key="8">
    <source>
        <dbReference type="SAM" id="Phobius"/>
    </source>
</evidence>
<dbReference type="Proteomes" id="UP001530400">
    <property type="component" value="Unassembled WGS sequence"/>
</dbReference>
<comment type="similarity">
    <text evidence="2">Belongs to the amino acid/polyamine transporter 2 family.</text>
</comment>
<feature type="transmembrane region" description="Helical" evidence="8">
    <location>
        <begin position="428"/>
        <end position="452"/>
    </location>
</feature>
<dbReference type="Pfam" id="PF01490">
    <property type="entry name" value="Aa_trans"/>
    <property type="match status" value="1"/>
</dbReference>
<feature type="transmembrane region" description="Helical" evidence="8">
    <location>
        <begin position="115"/>
        <end position="137"/>
    </location>
</feature>
<evidence type="ECO:0000256" key="2">
    <source>
        <dbReference type="ARBA" id="ARBA00008066"/>
    </source>
</evidence>
<keyword evidence="7 8" id="KW-0472">Membrane</keyword>
<dbReference type="InterPro" id="IPR013057">
    <property type="entry name" value="AA_transpt_TM"/>
</dbReference>
<feature type="transmembrane region" description="Helical" evidence="8">
    <location>
        <begin position="308"/>
        <end position="330"/>
    </location>
</feature>
<feature type="transmembrane region" description="Helical" evidence="8">
    <location>
        <begin position="230"/>
        <end position="252"/>
    </location>
</feature>
<organism evidence="10 11">
    <name type="scientific">Cyclotella atomus</name>
    <dbReference type="NCBI Taxonomy" id="382360"/>
    <lineage>
        <taxon>Eukaryota</taxon>
        <taxon>Sar</taxon>
        <taxon>Stramenopiles</taxon>
        <taxon>Ochrophyta</taxon>
        <taxon>Bacillariophyta</taxon>
        <taxon>Coscinodiscophyceae</taxon>
        <taxon>Thalassiosirophycidae</taxon>
        <taxon>Stephanodiscales</taxon>
        <taxon>Stephanodiscaceae</taxon>
        <taxon>Cyclotella</taxon>
    </lineage>
</organism>
<feature type="transmembrane region" description="Helical" evidence="8">
    <location>
        <begin position="199"/>
        <end position="218"/>
    </location>
</feature>
<evidence type="ECO:0000256" key="4">
    <source>
        <dbReference type="ARBA" id="ARBA00022692"/>
    </source>
</evidence>
<reference evidence="10 11" key="1">
    <citation type="submission" date="2024-10" db="EMBL/GenBank/DDBJ databases">
        <title>Updated reference genomes for cyclostephanoid diatoms.</title>
        <authorList>
            <person name="Roberts W.R."/>
            <person name="Alverson A.J."/>
        </authorList>
    </citation>
    <scope>NUCLEOTIDE SEQUENCE [LARGE SCALE GENOMIC DNA]</scope>
    <source>
        <strain evidence="10 11">AJA010-31</strain>
    </source>
</reference>
<comment type="subcellular location">
    <subcellularLocation>
        <location evidence="1">Membrane</location>
        <topology evidence="1">Multi-pass membrane protein</topology>
    </subcellularLocation>
</comment>
<dbReference type="PANTHER" id="PTHR22950">
    <property type="entry name" value="AMINO ACID TRANSPORTER"/>
    <property type="match status" value="1"/>
</dbReference>
<gene>
    <name evidence="10" type="ORF">ACHAWO_011396</name>
</gene>
<protein>
    <recommendedName>
        <fullName evidence="9">Amino acid transporter transmembrane domain-containing protein</fullName>
    </recommendedName>
</protein>
<dbReference type="EMBL" id="JALLPJ020001197">
    <property type="protein sequence ID" value="KAL3774365.1"/>
    <property type="molecule type" value="Genomic_DNA"/>
</dbReference>
<comment type="caution">
    <text evidence="10">The sequence shown here is derived from an EMBL/GenBank/DDBJ whole genome shotgun (WGS) entry which is preliminary data.</text>
</comment>
<evidence type="ECO:0000256" key="5">
    <source>
        <dbReference type="ARBA" id="ARBA00022970"/>
    </source>
</evidence>
<feature type="domain" description="Amino acid transporter transmembrane" evidence="9">
    <location>
        <begin position="82"/>
        <end position="457"/>
    </location>
</feature>
<evidence type="ECO:0000256" key="1">
    <source>
        <dbReference type="ARBA" id="ARBA00004141"/>
    </source>
</evidence>
<evidence type="ECO:0000313" key="10">
    <source>
        <dbReference type="EMBL" id="KAL3774365.1"/>
    </source>
</evidence>
<evidence type="ECO:0000259" key="9">
    <source>
        <dbReference type="Pfam" id="PF01490"/>
    </source>
</evidence>
<sequence length="638" mass="68996">MYVPVLSFSRLSPLPLCPPFLPSSAPSSTLTISTMPPNPKKKLAHTSSPFFAPSTPRKLVQVSTPGGTSKLIKKESLEAVEHKSSISGATSNLVNAIIGAGIVGIPFAIRETGLIAGVVLVVLCAFLTDKSLKVLVGTAKHIDVPSYEMLFESTYGSFGFYFISINMLIMAYGGCLSYLTIIKDTLPVLLGVEKGDVGMQRSILTLSTLCVILPISMQRDMADLATTSRVSVLFQCLTVLVVVIFSPISSSLEQNGGLQQIASQSIIKTNSIFIGLGVLSFAFVCQHSAFIVAGSLERPTRKRWGQVTGMALSLCVILEGSIGVTGYLAFLETTEGNVLNNFLEFEGSIRQAANVARGLLCTTMFFVYPMDSFVCRHVLVVLLFRGRRAHEGDDAAVLSRRDRRVAMTLVIYLSSLIPALMVDNVGSVLAITGTIAGSSLSYIGPGLVYLAVYGDEFLQKVDEVWGDAIEIENGEEQDAETANLVPKVNESNDANEAPSSIQSAWKQMTWHLFLMPVWCSIATLGKRKLKLFREKEALKSPHLNRLGKIKNAPMVRANSYTKVDNLIPPSNPHQNYGAAITLSKNKSDSMQSTRSSLGGDEDADIDTSPTWYDFGIAIFFVIFGMVALTAGLLSILMT</sequence>
<evidence type="ECO:0000256" key="7">
    <source>
        <dbReference type="ARBA" id="ARBA00023136"/>
    </source>
</evidence>
<accession>A0ABD3NEM5</accession>
<dbReference type="AlphaFoldDB" id="A0ABD3NEM5"/>
<feature type="transmembrane region" description="Helical" evidence="8">
    <location>
        <begin position="614"/>
        <end position="636"/>
    </location>
</feature>
<evidence type="ECO:0000313" key="11">
    <source>
        <dbReference type="Proteomes" id="UP001530400"/>
    </source>
</evidence>